<dbReference type="Pfam" id="PF02811">
    <property type="entry name" value="PHP"/>
    <property type="match status" value="1"/>
</dbReference>
<evidence type="ECO:0000313" key="10">
    <source>
        <dbReference type="EMBL" id="TCK98546.1"/>
    </source>
</evidence>
<comment type="caution">
    <text evidence="10">The sequence shown here is derived from an EMBL/GenBank/DDBJ whole genome shotgun (WGS) entry which is preliminary data.</text>
</comment>
<evidence type="ECO:0000256" key="7">
    <source>
        <dbReference type="ARBA" id="ARBA00049158"/>
    </source>
</evidence>
<comment type="catalytic activity">
    <reaction evidence="7 8">
        <text>L-histidinol phosphate + H2O = L-histidinol + phosphate</text>
        <dbReference type="Rhea" id="RHEA:14465"/>
        <dbReference type="ChEBI" id="CHEBI:15377"/>
        <dbReference type="ChEBI" id="CHEBI:43474"/>
        <dbReference type="ChEBI" id="CHEBI:57699"/>
        <dbReference type="ChEBI" id="CHEBI:57980"/>
        <dbReference type="EC" id="3.1.3.15"/>
    </reaction>
</comment>
<dbReference type="AlphaFoldDB" id="A0A4R1MZ60"/>
<evidence type="ECO:0000256" key="6">
    <source>
        <dbReference type="ARBA" id="ARBA00023102"/>
    </source>
</evidence>
<keyword evidence="5 8" id="KW-0378">Hydrolase</keyword>
<proteinExistence type="inferred from homology"/>
<dbReference type="EMBL" id="SMGQ01000011">
    <property type="protein sequence ID" value="TCK98546.1"/>
    <property type="molecule type" value="Genomic_DNA"/>
</dbReference>
<protein>
    <recommendedName>
        <fullName evidence="3 8">Histidinol-phosphatase</fullName>
        <shortName evidence="8">HolPase</shortName>
        <ecNumber evidence="3 8">3.1.3.15</ecNumber>
    </recommendedName>
</protein>
<evidence type="ECO:0000256" key="2">
    <source>
        <dbReference type="ARBA" id="ARBA00009152"/>
    </source>
</evidence>
<dbReference type="SUPFAM" id="SSF89550">
    <property type="entry name" value="PHP domain-like"/>
    <property type="match status" value="1"/>
</dbReference>
<dbReference type="InterPro" id="IPR016195">
    <property type="entry name" value="Pol/histidinol_Pase-like"/>
</dbReference>
<dbReference type="GO" id="GO:0004401">
    <property type="term" value="F:histidinol-phosphatase activity"/>
    <property type="evidence" value="ECO:0007669"/>
    <property type="project" value="UniProtKB-UniRule"/>
</dbReference>
<dbReference type="NCBIfam" id="TIGR01856">
    <property type="entry name" value="hisJ_fam"/>
    <property type="match status" value="1"/>
</dbReference>
<accession>A0A4R1MZ60</accession>
<dbReference type="InterPro" id="IPR010140">
    <property type="entry name" value="Histidinol_P_phosphatase_HisJ"/>
</dbReference>
<evidence type="ECO:0000256" key="5">
    <source>
        <dbReference type="ARBA" id="ARBA00022801"/>
    </source>
</evidence>
<comment type="similarity">
    <text evidence="2 8">Belongs to the PHP hydrolase family. HisK subfamily.</text>
</comment>
<dbReference type="SMART" id="SM00481">
    <property type="entry name" value="POLIIIAc"/>
    <property type="match status" value="1"/>
</dbReference>
<dbReference type="EC" id="3.1.3.15" evidence="3 8"/>
<evidence type="ECO:0000256" key="3">
    <source>
        <dbReference type="ARBA" id="ARBA00013085"/>
    </source>
</evidence>
<dbReference type="UniPathway" id="UPA00031">
    <property type="reaction ID" value="UER00013"/>
</dbReference>
<gene>
    <name evidence="10" type="ORF">EDC19_0976</name>
</gene>
<dbReference type="RefSeq" id="WP_132281330.1">
    <property type="nucleotide sequence ID" value="NZ_SMGQ01000011.1"/>
</dbReference>
<sequence>MFYSDYHVHTSFSGDCEATPESMITKAIDLGLKKICLTDHYDADFPTDAIDFTFDIDTYFKTLSQLKEKYSNTIDLLIGVELGLQPHLKGFYEDLLNSYDFDFIIGSSHVVDALDPYEKNYYNDKDEHTAYYRYLESIQENIDAFSGFQVYGHLDYIIRYSPFKKHISYHDYTDILDKVFLNLIHRSKGIEVNTSGLRYGLGHTHPNMDIIKRYKELGGEILTIGSDAHKPEDICSHFNDVTTLLKDMGYKYYSIFQKQEPSFIKL</sequence>
<evidence type="ECO:0000313" key="11">
    <source>
        <dbReference type="Proteomes" id="UP000294545"/>
    </source>
</evidence>
<evidence type="ECO:0000256" key="8">
    <source>
        <dbReference type="RuleBase" id="RU366003"/>
    </source>
</evidence>
<keyword evidence="4 8" id="KW-0028">Amino-acid biosynthesis</keyword>
<name>A0A4R1MZ60_9FIRM</name>
<keyword evidence="6 8" id="KW-0368">Histidine biosynthesis</keyword>
<dbReference type="Gene3D" id="3.20.20.140">
    <property type="entry name" value="Metal-dependent hydrolases"/>
    <property type="match status" value="1"/>
</dbReference>
<organism evidence="10 11">
    <name type="scientific">Natranaerovirga hydrolytica</name>
    <dbReference type="NCBI Taxonomy" id="680378"/>
    <lineage>
        <taxon>Bacteria</taxon>
        <taxon>Bacillati</taxon>
        <taxon>Bacillota</taxon>
        <taxon>Clostridia</taxon>
        <taxon>Lachnospirales</taxon>
        <taxon>Natranaerovirgaceae</taxon>
        <taxon>Natranaerovirga</taxon>
    </lineage>
</organism>
<keyword evidence="11" id="KW-1185">Reference proteome</keyword>
<evidence type="ECO:0000256" key="1">
    <source>
        <dbReference type="ARBA" id="ARBA00004970"/>
    </source>
</evidence>
<dbReference type="GO" id="GO:0000105">
    <property type="term" value="P:L-histidine biosynthetic process"/>
    <property type="evidence" value="ECO:0007669"/>
    <property type="project" value="UniProtKB-UniRule"/>
</dbReference>
<comment type="pathway">
    <text evidence="1 8">Amino-acid biosynthesis; L-histidine biosynthesis; L-histidine from 5-phospho-alpha-D-ribose 1-diphosphate: step 8/9.</text>
</comment>
<dbReference type="GO" id="GO:0005737">
    <property type="term" value="C:cytoplasm"/>
    <property type="evidence" value="ECO:0007669"/>
    <property type="project" value="TreeGrafter"/>
</dbReference>
<evidence type="ECO:0000259" key="9">
    <source>
        <dbReference type="SMART" id="SM00481"/>
    </source>
</evidence>
<dbReference type="InterPro" id="IPR004013">
    <property type="entry name" value="PHP_dom"/>
</dbReference>
<dbReference type="PANTHER" id="PTHR21039:SF0">
    <property type="entry name" value="HISTIDINOL-PHOSPHATASE"/>
    <property type="match status" value="1"/>
</dbReference>
<dbReference type="InterPro" id="IPR003141">
    <property type="entry name" value="Pol/His_phosphatase_N"/>
</dbReference>
<reference evidence="10 11" key="1">
    <citation type="submission" date="2019-03" db="EMBL/GenBank/DDBJ databases">
        <title>Genomic Encyclopedia of Type Strains, Phase IV (KMG-IV): sequencing the most valuable type-strain genomes for metagenomic binning, comparative biology and taxonomic classification.</title>
        <authorList>
            <person name="Goeker M."/>
        </authorList>
    </citation>
    <scope>NUCLEOTIDE SEQUENCE [LARGE SCALE GENOMIC DNA]</scope>
    <source>
        <strain evidence="10 11">DSM 24176</strain>
    </source>
</reference>
<dbReference type="Proteomes" id="UP000294545">
    <property type="component" value="Unassembled WGS sequence"/>
</dbReference>
<feature type="domain" description="Polymerase/histidinol phosphatase N-terminal" evidence="9">
    <location>
        <begin position="4"/>
        <end position="86"/>
    </location>
</feature>
<dbReference type="PANTHER" id="PTHR21039">
    <property type="entry name" value="HISTIDINOL PHOSPHATASE-RELATED"/>
    <property type="match status" value="1"/>
</dbReference>
<evidence type="ECO:0000256" key="4">
    <source>
        <dbReference type="ARBA" id="ARBA00022605"/>
    </source>
</evidence>
<dbReference type="OrthoDB" id="9775255at2"/>